<sequence>MTSEGTFSCTRPRGRSSCTRPGGRSSCVVPGGFERDGVAPKCSCSVYAILYKSRTTTNPNRMFLRCPFFKAKERHCRFVVLLDEHLKKIRAIESEAFGPVDDAKGIEVEEQLFRRQELEKNGEFGEEAVIYVSNVHVFEPVNEFLPHVHYIVLMMCSRHYLL</sequence>
<comment type="caution">
    <text evidence="1">The sequence shown here is derived from an EMBL/GenBank/DDBJ whole genome shotgun (WGS) entry which is preliminary data.</text>
</comment>
<evidence type="ECO:0000313" key="1">
    <source>
        <dbReference type="EMBL" id="RYQ92497.1"/>
    </source>
</evidence>
<accession>A0A444XRW8</accession>
<dbReference type="Proteomes" id="UP000289738">
    <property type="component" value="Chromosome B09"/>
</dbReference>
<protein>
    <recommendedName>
        <fullName evidence="3">Zinc finger GRF-type domain-containing protein</fullName>
    </recommendedName>
</protein>
<organism evidence="1 2">
    <name type="scientific">Arachis hypogaea</name>
    <name type="common">Peanut</name>
    <dbReference type="NCBI Taxonomy" id="3818"/>
    <lineage>
        <taxon>Eukaryota</taxon>
        <taxon>Viridiplantae</taxon>
        <taxon>Streptophyta</taxon>
        <taxon>Embryophyta</taxon>
        <taxon>Tracheophyta</taxon>
        <taxon>Spermatophyta</taxon>
        <taxon>Magnoliopsida</taxon>
        <taxon>eudicotyledons</taxon>
        <taxon>Gunneridae</taxon>
        <taxon>Pentapetalae</taxon>
        <taxon>rosids</taxon>
        <taxon>fabids</taxon>
        <taxon>Fabales</taxon>
        <taxon>Fabaceae</taxon>
        <taxon>Papilionoideae</taxon>
        <taxon>50 kb inversion clade</taxon>
        <taxon>dalbergioids sensu lato</taxon>
        <taxon>Dalbergieae</taxon>
        <taxon>Pterocarpus clade</taxon>
        <taxon>Arachis</taxon>
    </lineage>
</organism>
<evidence type="ECO:0000313" key="2">
    <source>
        <dbReference type="Proteomes" id="UP000289738"/>
    </source>
</evidence>
<name>A0A444XRW8_ARAHY</name>
<keyword evidence="2" id="KW-1185">Reference proteome</keyword>
<gene>
    <name evidence="1" type="ORF">Ahy_B09g098729</name>
</gene>
<dbReference type="AlphaFoldDB" id="A0A444XRW8"/>
<proteinExistence type="predicted"/>
<evidence type="ECO:0008006" key="3">
    <source>
        <dbReference type="Google" id="ProtNLM"/>
    </source>
</evidence>
<reference evidence="1 2" key="1">
    <citation type="submission" date="2019-01" db="EMBL/GenBank/DDBJ databases">
        <title>Sequencing of cultivated peanut Arachis hypogaea provides insights into genome evolution and oil improvement.</title>
        <authorList>
            <person name="Chen X."/>
        </authorList>
    </citation>
    <scope>NUCLEOTIDE SEQUENCE [LARGE SCALE GENOMIC DNA]</scope>
    <source>
        <strain evidence="2">cv. Fuhuasheng</strain>
        <tissue evidence="1">Leaves</tissue>
    </source>
</reference>
<dbReference type="EMBL" id="SDMP01000019">
    <property type="protein sequence ID" value="RYQ92497.1"/>
    <property type="molecule type" value="Genomic_DNA"/>
</dbReference>